<reference evidence="4 5" key="1">
    <citation type="submission" date="2017-09" db="EMBL/GenBank/DDBJ databases">
        <title>Bacterial strain isolated from the female urinary microbiota.</title>
        <authorList>
            <person name="Thomas-White K."/>
            <person name="Kumar N."/>
            <person name="Forster S."/>
            <person name="Putonti C."/>
            <person name="Lawley T."/>
            <person name="Wolfe A.J."/>
        </authorList>
    </citation>
    <scope>NUCLEOTIDE SEQUENCE [LARGE SCALE GENOMIC DNA]</scope>
    <source>
        <strain evidence="4 5">UMB1301</strain>
    </source>
</reference>
<evidence type="ECO:0000256" key="1">
    <source>
        <dbReference type="ARBA" id="ARBA00022603"/>
    </source>
</evidence>
<keyword evidence="3" id="KW-0680">Restriction system</keyword>
<gene>
    <name evidence="4" type="ORF">CJ199_11605</name>
</gene>
<dbReference type="InterPro" id="IPR001525">
    <property type="entry name" value="C5_MeTfrase"/>
</dbReference>
<proteinExistence type="predicted"/>
<dbReference type="EMBL" id="PNHK01000010">
    <property type="protein sequence ID" value="PMD04525.1"/>
    <property type="molecule type" value="Genomic_DNA"/>
</dbReference>
<dbReference type="GO" id="GO:0009307">
    <property type="term" value="P:DNA restriction-modification system"/>
    <property type="evidence" value="ECO:0007669"/>
    <property type="project" value="UniProtKB-KW"/>
</dbReference>
<keyword evidence="1 4" id="KW-0489">Methyltransferase</keyword>
<dbReference type="GO" id="GO:0032259">
    <property type="term" value="P:methylation"/>
    <property type="evidence" value="ECO:0007669"/>
    <property type="project" value="UniProtKB-KW"/>
</dbReference>
<evidence type="ECO:0000313" key="5">
    <source>
        <dbReference type="Proteomes" id="UP000235598"/>
    </source>
</evidence>
<sequence length="53" mass="6126">AGGKAFQQILSDLSNEGYRLVPHLYKFEQYGIPQSRHRIIIVGIHKDIDVEFK</sequence>
<dbReference type="SUPFAM" id="SSF53335">
    <property type="entry name" value="S-adenosyl-L-methionine-dependent methyltransferases"/>
    <property type="match status" value="1"/>
</dbReference>
<organism evidence="4 5">
    <name type="scientific">Brevibacterium paucivorans</name>
    <dbReference type="NCBI Taxonomy" id="170994"/>
    <lineage>
        <taxon>Bacteria</taxon>
        <taxon>Bacillati</taxon>
        <taxon>Actinomycetota</taxon>
        <taxon>Actinomycetes</taxon>
        <taxon>Micrococcales</taxon>
        <taxon>Brevibacteriaceae</taxon>
        <taxon>Brevibacterium</taxon>
    </lineage>
</organism>
<dbReference type="InterPro" id="IPR029063">
    <property type="entry name" value="SAM-dependent_MTases_sf"/>
</dbReference>
<dbReference type="Pfam" id="PF00145">
    <property type="entry name" value="DNA_methylase"/>
    <property type="match status" value="1"/>
</dbReference>
<feature type="non-terminal residue" evidence="4">
    <location>
        <position position="1"/>
    </location>
</feature>
<dbReference type="Proteomes" id="UP000235598">
    <property type="component" value="Unassembled WGS sequence"/>
</dbReference>
<protein>
    <submittedName>
        <fullName evidence="4">DNA (Cytosine-5-)-methyltransferase</fullName>
    </submittedName>
</protein>
<name>A0A2N6VK69_9MICO</name>
<dbReference type="RefSeq" id="WP_180965402.1">
    <property type="nucleotide sequence ID" value="NZ_PNHK01000010.1"/>
</dbReference>
<evidence type="ECO:0000256" key="3">
    <source>
        <dbReference type="ARBA" id="ARBA00022747"/>
    </source>
</evidence>
<evidence type="ECO:0000256" key="2">
    <source>
        <dbReference type="ARBA" id="ARBA00022679"/>
    </source>
</evidence>
<comment type="caution">
    <text evidence="4">The sequence shown here is derived from an EMBL/GenBank/DDBJ whole genome shotgun (WGS) entry which is preliminary data.</text>
</comment>
<dbReference type="Gene3D" id="3.40.50.150">
    <property type="entry name" value="Vaccinia Virus protein VP39"/>
    <property type="match status" value="1"/>
</dbReference>
<feature type="non-terminal residue" evidence="4">
    <location>
        <position position="53"/>
    </location>
</feature>
<keyword evidence="2 4" id="KW-0808">Transferase</keyword>
<evidence type="ECO:0000313" key="4">
    <source>
        <dbReference type="EMBL" id="PMD04525.1"/>
    </source>
</evidence>
<dbReference type="AlphaFoldDB" id="A0A2N6VK69"/>
<accession>A0A2N6VK69</accession>
<dbReference type="GO" id="GO:0008168">
    <property type="term" value="F:methyltransferase activity"/>
    <property type="evidence" value="ECO:0007669"/>
    <property type="project" value="UniProtKB-KW"/>
</dbReference>